<keyword evidence="10" id="KW-1185">Reference proteome</keyword>
<dbReference type="GO" id="GO:0005829">
    <property type="term" value="C:cytosol"/>
    <property type="evidence" value="ECO:0007669"/>
    <property type="project" value="TreeGrafter"/>
</dbReference>
<reference evidence="9" key="2">
    <citation type="submission" date="2020-09" db="EMBL/GenBank/DDBJ databases">
        <authorList>
            <person name="Sun Q."/>
            <person name="Zhou Y."/>
        </authorList>
    </citation>
    <scope>NUCLEOTIDE SEQUENCE</scope>
    <source>
        <strain evidence="9">CGMCC 1.15178</strain>
    </source>
</reference>
<evidence type="ECO:0000256" key="3">
    <source>
        <dbReference type="ARBA" id="ARBA00022679"/>
    </source>
</evidence>
<dbReference type="InterPro" id="IPR008278">
    <property type="entry name" value="4-PPantetheinyl_Trfase_dom"/>
</dbReference>
<dbReference type="SUPFAM" id="SSF56214">
    <property type="entry name" value="4'-phosphopantetheinyl transferase"/>
    <property type="match status" value="2"/>
</dbReference>
<feature type="domain" description="4'-phosphopantetheinyl transferase N-terminal" evidence="8">
    <location>
        <begin position="14"/>
        <end position="100"/>
    </location>
</feature>
<keyword evidence="5" id="KW-0460">Magnesium</keyword>
<dbReference type="Pfam" id="PF22624">
    <property type="entry name" value="AASDHPPT_N"/>
    <property type="match status" value="1"/>
</dbReference>
<evidence type="ECO:0000256" key="4">
    <source>
        <dbReference type="ARBA" id="ARBA00022723"/>
    </source>
</evidence>
<dbReference type="Proteomes" id="UP000612456">
    <property type="component" value="Unassembled WGS sequence"/>
</dbReference>
<keyword evidence="3 9" id="KW-0808">Transferase</keyword>
<comment type="caution">
    <text evidence="9">The sequence shown here is derived from an EMBL/GenBank/DDBJ whole genome shotgun (WGS) entry which is preliminary data.</text>
</comment>
<protein>
    <submittedName>
        <fullName evidence="9">4'-phosphopantetheinyl transferase</fullName>
    </submittedName>
</protein>
<evidence type="ECO:0000313" key="9">
    <source>
        <dbReference type="EMBL" id="GGD98610.1"/>
    </source>
</evidence>
<accession>A0A916ZIJ6</accession>
<dbReference type="GO" id="GO:0000287">
    <property type="term" value="F:magnesium ion binding"/>
    <property type="evidence" value="ECO:0007669"/>
    <property type="project" value="InterPro"/>
</dbReference>
<reference evidence="9" key="1">
    <citation type="journal article" date="2014" name="Int. J. Syst. Evol. Microbiol.">
        <title>Complete genome sequence of Corynebacterium casei LMG S-19264T (=DSM 44701T), isolated from a smear-ripened cheese.</title>
        <authorList>
            <consortium name="US DOE Joint Genome Institute (JGI-PGF)"/>
            <person name="Walter F."/>
            <person name="Albersmeier A."/>
            <person name="Kalinowski J."/>
            <person name="Ruckert C."/>
        </authorList>
    </citation>
    <scope>NUCLEOTIDE SEQUENCE</scope>
    <source>
        <strain evidence="9">CGMCC 1.15178</strain>
    </source>
</reference>
<dbReference type="PANTHER" id="PTHR12215">
    <property type="entry name" value="PHOSPHOPANTETHEINE TRANSFERASE"/>
    <property type="match status" value="1"/>
</dbReference>
<evidence type="ECO:0000256" key="5">
    <source>
        <dbReference type="ARBA" id="ARBA00022842"/>
    </source>
</evidence>
<evidence type="ECO:0000313" key="10">
    <source>
        <dbReference type="Proteomes" id="UP000612456"/>
    </source>
</evidence>
<sequence>MEMPAVYAARIGSQPDRSSIDRLLAYLPPDKQARIGRFRNFADAQRTLLAEIVVRNAIVGTTGTDNRSIRFDTNCYGKPYLKNSEYFNFNISHSGEWVVFVFGHCAVGIDVEQIGPIDISLAERYFSPLEYSSLMSHDPSDRIACFYDLWTLKESYVKAVGKGLSIPLDAFAILIGRDGIRMEGGGPERYFFRQYGIDAGYRLSVCSAKDEFPACPVLLNAEDECVSFIRHCQEGTGYG</sequence>
<comment type="cofactor">
    <cofactor evidence="1">
        <name>Mg(2+)</name>
        <dbReference type="ChEBI" id="CHEBI:18420"/>
    </cofactor>
</comment>
<evidence type="ECO:0000256" key="6">
    <source>
        <dbReference type="ARBA" id="ARBA00023194"/>
    </source>
</evidence>
<dbReference type="AlphaFoldDB" id="A0A916ZIJ6"/>
<dbReference type="PANTHER" id="PTHR12215:SF10">
    <property type="entry name" value="L-AMINOADIPATE-SEMIALDEHYDE DEHYDROGENASE-PHOSPHOPANTETHEINYL TRANSFERASE"/>
    <property type="match status" value="1"/>
</dbReference>
<dbReference type="GO" id="GO:0019878">
    <property type="term" value="P:lysine biosynthetic process via aminoadipic acid"/>
    <property type="evidence" value="ECO:0007669"/>
    <property type="project" value="TreeGrafter"/>
</dbReference>
<evidence type="ECO:0000259" key="7">
    <source>
        <dbReference type="Pfam" id="PF01648"/>
    </source>
</evidence>
<comment type="similarity">
    <text evidence="2">Belongs to the P-Pant transferase superfamily. Gsp/Sfp/HetI/AcpT family.</text>
</comment>
<dbReference type="GO" id="GO:0008897">
    <property type="term" value="F:holo-[acyl-carrier-protein] synthase activity"/>
    <property type="evidence" value="ECO:0007669"/>
    <property type="project" value="InterPro"/>
</dbReference>
<evidence type="ECO:0000259" key="8">
    <source>
        <dbReference type="Pfam" id="PF22624"/>
    </source>
</evidence>
<dbReference type="InterPro" id="IPR055066">
    <property type="entry name" value="AASDHPPT_N"/>
</dbReference>
<gene>
    <name evidence="9" type="ORF">GCM10010911_66770</name>
</gene>
<dbReference type="RefSeq" id="WP_188999681.1">
    <property type="nucleotide sequence ID" value="NZ_BMHP01000010.1"/>
</dbReference>
<dbReference type="InterPro" id="IPR004568">
    <property type="entry name" value="Ppantetheine-prot_Trfase_dom"/>
</dbReference>
<proteinExistence type="inferred from homology"/>
<evidence type="ECO:0000256" key="2">
    <source>
        <dbReference type="ARBA" id="ARBA00010990"/>
    </source>
</evidence>
<dbReference type="EMBL" id="BMHP01000010">
    <property type="protein sequence ID" value="GGD98610.1"/>
    <property type="molecule type" value="Genomic_DNA"/>
</dbReference>
<dbReference type="GO" id="GO:0006633">
    <property type="term" value="P:fatty acid biosynthetic process"/>
    <property type="evidence" value="ECO:0007669"/>
    <property type="project" value="InterPro"/>
</dbReference>
<organism evidence="9 10">
    <name type="scientific">Paenibacillus nasutitermitis</name>
    <dbReference type="NCBI Taxonomy" id="1652958"/>
    <lineage>
        <taxon>Bacteria</taxon>
        <taxon>Bacillati</taxon>
        <taxon>Bacillota</taxon>
        <taxon>Bacilli</taxon>
        <taxon>Bacillales</taxon>
        <taxon>Paenibacillaceae</taxon>
        <taxon>Paenibacillus</taxon>
    </lineage>
</organism>
<keyword evidence="4" id="KW-0479">Metal-binding</keyword>
<evidence type="ECO:0000256" key="1">
    <source>
        <dbReference type="ARBA" id="ARBA00001946"/>
    </source>
</evidence>
<dbReference type="InterPro" id="IPR050559">
    <property type="entry name" value="P-Pant_transferase_sf"/>
</dbReference>
<dbReference type="Gene3D" id="3.90.470.20">
    <property type="entry name" value="4'-phosphopantetheinyl transferase domain"/>
    <property type="match status" value="2"/>
</dbReference>
<feature type="domain" description="4'-phosphopantetheinyl transferase" evidence="7">
    <location>
        <begin position="106"/>
        <end position="180"/>
    </location>
</feature>
<keyword evidence="6" id="KW-0045">Antibiotic biosynthesis</keyword>
<dbReference type="NCBIfam" id="TIGR00556">
    <property type="entry name" value="pantethn_trn"/>
    <property type="match status" value="1"/>
</dbReference>
<dbReference type="InterPro" id="IPR037143">
    <property type="entry name" value="4-PPantetheinyl_Trfase_dom_sf"/>
</dbReference>
<dbReference type="GO" id="GO:0017000">
    <property type="term" value="P:antibiotic biosynthetic process"/>
    <property type="evidence" value="ECO:0007669"/>
    <property type="project" value="UniProtKB-KW"/>
</dbReference>
<name>A0A916ZIJ6_9BACL</name>
<dbReference type="Pfam" id="PF01648">
    <property type="entry name" value="ACPS"/>
    <property type="match status" value="1"/>
</dbReference>